<evidence type="ECO:0000256" key="1">
    <source>
        <dbReference type="SAM" id="MobiDB-lite"/>
    </source>
</evidence>
<protein>
    <submittedName>
        <fullName evidence="2">Uncharacterized protein</fullName>
    </submittedName>
</protein>
<proteinExistence type="predicted"/>
<feature type="region of interest" description="Disordered" evidence="1">
    <location>
        <begin position="40"/>
        <end position="89"/>
    </location>
</feature>
<dbReference type="AlphaFoldDB" id="A0AAD9HPX7"/>
<dbReference type="Proteomes" id="UP001232148">
    <property type="component" value="Unassembled WGS sequence"/>
</dbReference>
<keyword evidence="3" id="KW-1185">Reference proteome</keyword>
<evidence type="ECO:0000313" key="3">
    <source>
        <dbReference type="Proteomes" id="UP001232148"/>
    </source>
</evidence>
<gene>
    <name evidence="2" type="ORF">LX32DRAFT_691160</name>
</gene>
<comment type="caution">
    <text evidence="2">The sequence shown here is derived from an EMBL/GenBank/DDBJ whole genome shotgun (WGS) entry which is preliminary data.</text>
</comment>
<organism evidence="2 3">
    <name type="scientific">Colletotrichum zoysiae</name>
    <dbReference type="NCBI Taxonomy" id="1216348"/>
    <lineage>
        <taxon>Eukaryota</taxon>
        <taxon>Fungi</taxon>
        <taxon>Dikarya</taxon>
        <taxon>Ascomycota</taxon>
        <taxon>Pezizomycotina</taxon>
        <taxon>Sordariomycetes</taxon>
        <taxon>Hypocreomycetidae</taxon>
        <taxon>Glomerellales</taxon>
        <taxon>Glomerellaceae</taxon>
        <taxon>Colletotrichum</taxon>
        <taxon>Colletotrichum graminicola species complex</taxon>
    </lineage>
</organism>
<evidence type="ECO:0000313" key="2">
    <source>
        <dbReference type="EMBL" id="KAK2032076.1"/>
    </source>
</evidence>
<reference evidence="2" key="1">
    <citation type="submission" date="2021-06" db="EMBL/GenBank/DDBJ databases">
        <title>Comparative genomics, transcriptomics and evolutionary studies reveal genomic signatures of adaptation to plant cell wall in hemibiotrophic fungi.</title>
        <authorList>
            <consortium name="DOE Joint Genome Institute"/>
            <person name="Baroncelli R."/>
            <person name="Diaz J.F."/>
            <person name="Benocci T."/>
            <person name="Peng M."/>
            <person name="Battaglia E."/>
            <person name="Haridas S."/>
            <person name="Andreopoulos W."/>
            <person name="Labutti K."/>
            <person name="Pangilinan J."/>
            <person name="Floch G.L."/>
            <person name="Makela M.R."/>
            <person name="Henrissat B."/>
            <person name="Grigoriev I.V."/>
            <person name="Crouch J.A."/>
            <person name="De Vries R.P."/>
            <person name="Sukno S.A."/>
            <person name="Thon M.R."/>
        </authorList>
    </citation>
    <scope>NUCLEOTIDE SEQUENCE</scope>
    <source>
        <strain evidence="2">MAFF235873</strain>
    </source>
</reference>
<dbReference type="EMBL" id="MU842834">
    <property type="protein sequence ID" value="KAK2032076.1"/>
    <property type="molecule type" value="Genomic_DNA"/>
</dbReference>
<name>A0AAD9HPX7_9PEZI</name>
<accession>A0AAD9HPX7</accession>
<sequence length="89" mass="10077">MSLNAHQHHYHHRLLKTHAPPHHFTMAAFTLIFTPATAVYGRSGYNKDGDEEEKDSGRSGYNKDGNDDDETQNKGRSGYNKDGDDEEDK</sequence>